<keyword evidence="3" id="KW-0677">Repeat</keyword>
<dbReference type="InterPro" id="IPR050331">
    <property type="entry name" value="Zinc_finger"/>
</dbReference>
<dbReference type="Gene3D" id="3.30.160.60">
    <property type="entry name" value="Classic Zinc Finger"/>
    <property type="match status" value="4"/>
</dbReference>
<keyword evidence="2" id="KW-0479">Metal-binding</keyword>
<keyword evidence="7" id="KW-0238">DNA-binding</keyword>
<organism evidence="11 12">
    <name type="scientific">Anopheles albimanus</name>
    <name type="common">New world malaria mosquito</name>
    <dbReference type="NCBI Taxonomy" id="7167"/>
    <lineage>
        <taxon>Eukaryota</taxon>
        <taxon>Metazoa</taxon>
        <taxon>Ecdysozoa</taxon>
        <taxon>Arthropoda</taxon>
        <taxon>Hexapoda</taxon>
        <taxon>Insecta</taxon>
        <taxon>Pterygota</taxon>
        <taxon>Neoptera</taxon>
        <taxon>Endopterygota</taxon>
        <taxon>Diptera</taxon>
        <taxon>Nematocera</taxon>
        <taxon>Culicoidea</taxon>
        <taxon>Culicidae</taxon>
        <taxon>Anophelinae</taxon>
        <taxon>Anopheles</taxon>
    </lineage>
</organism>
<dbReference type="Pfam" id="PF07776">
    <property type="entry name" value="zf-AD"/>
    <property type="match status" value="1"/>
</dbReference>
<dbReference type="AlphaFoldDB" id="A0A182FVH0"/>
<dbReference type="GO" id="GO:0005634">
    <property type="term" value="C:nucleus"/>
    <property type="evidence" value="ECO:0007669"/>
    <property type="project" value="UniProtKB-SubCell"/>
</dbReference>
<keyword evidence="4" id="KW-0863">Zinc-finger</keyword>
<dbReference type="FunFam" id="3.30.160.60:FF:000446">
    <property type="entry name" value="Zinc finger protein"/>
    <property type="match status" value="1"/>
</dbReference>
<dbReference type="PANTHER" id="PTHR16515:SF49">
    <property type="entry name" value="GASTRULA ZINC FINGER PROTEIN XLCGF49.1-LIKE-RELATED"/>
    <property type="match status" value="1"/>
</dbReference>
<evidence type="ECO:0000256" key="9">
    <source>
        <dbReference type="ARBA" id="ARBA00023242"/>
    </source>
</evidence>
<sequence length="505" mass="57455">MDASYCRICLEHGGAYYSIHEIIKKPSTTLRTVLCRLYPAAFVSKHSNRWPTKVCKSCRKRIIDSQKLYELCMKSAELLEKQATEGKKGYGKRDSCDLAAPEQLRNTTVELDDEIDSDFFAPSEDSESETPKQRDLDDPSKDNRTIALSLEVIDTDDESFASIDSDCLLGTEEQQPKSGTMDACNIVELDKATDTCDNGIALGTIMTDGTTGTEGVNAHTSADTDFSAEESEDETAKIFATKVYHCKKCQRAFFEKITYKKHLKYHEMKRNNFCTLCEKGFTFKSLLNEHLEKHDNSRLCMICGEMSDTAKQNKRHYENHMRVRKYACPKCPLRFYTSLMLSSHVKTHSGSRLFCCDICGQRLSSKKCLTNHKTSKHSGKYETLGSTHDYTMLNPFAVKEAIKKHMITHTGERPHGCMFCDRRYGSVGDLKDHLRKHIGDNIYQCDRCDVSFRLIAELREHYAVHFNDDADAASSYPPNFRLTLNNIVSLRYQKELSESSADKSK</sequence>
<dbReference type="SUPFAM" id="SSF57667">
    <property type="entry name" value="beta-beta-alpha zinc fingers"/>
    <property type="match status" value="3"/>
</dbReference>
<dbReference type="PROSITE" id="PS50157">
    <property type="entry name" value="ZINC_FINGER_C2H2_2"/>
    <property type="match status" value="6"/>
</dbReference>
<evidence type="ECO:0000256" key="6">
    <source>
        <dbReference type="ARBA" id="ARBA00023015"/>
    </source>
</evidence>
<dbReference type="EnsemblMetazoa" id="AALB010555-RA">
    <property type="protein sequence ID" value="AALB010555-PA"/>
    <property type="gene ID" value="AALB010555"/>
</dbReference>
<dbReference type="SMART" id="SM00355">
    <property type="entry name" value="ZnF_C2H2"/>
    <property type="match status" value="7"/>
</dbReference>
<reference evidence="11" key="2">
    <citation type="submission" date="2022-08" db="UniProtKB">
        <authorList>
            <consortium name="EnsemblMetazoa"/>
        </authorList>
    </citation>
    <scope>IDENTIFICATION</scope>
    <source>
        <strain evidence="11">STECLA/ALBI9_A</strain>
    </source>
</reference>
<evidence type="ECO:0000256" key="1">
    <source>
        <dbReference type="ARBA" id="ARBA00004123"/>
    </source>
</evidence>
<keyword evidence="9" id="KW-0539">Nucleus</keyword>
<keyword evidence="6" id="KW-0805">Transcription regulation</keyword>
<dbReference type="InterPro" id="IPR012934">
    <property type="entry name" value="Znf_AD"/>
</dbReference>
<dbReference type="Proteomes" id="UP000069272">
    <property type="component" value="Chromosome 3R"/>
</dbReference>
<feature type="compositionally biased region" description="Basic and acidic residues" evidence="10">
    <location>
        <begin position="129"/>
        <end position="143"/>
    </location>
</feature>
<dbReference type="STRING" id="7167.A0A182FVH0"/>
<dbReference type="PROSITE" id="PS00028">
    <property type="entry name" value="ZINC_FINGER_C2H2_1"/>
    <property type="match status" value="6"/>
</dbReference>
<dbReference type="GO" id="GO:0008270">
    <property type="term" value="F:zinc ion binding"/>
    <property type="evidence" value="ECO:0007669"/>
    <property type="project" value="UniProtKB-UniRule"/>
</dbReference>
<evidence type="ECO:0000256" key="4">
    <source>
        <dbReference type="ARBA" id="ARBA00022771"/>
    </source>
</evidence>
<evidence type="ECO:0000256" key="7">
    <source>
        <dbReference type="ARBA" id="ARBA00023125"/>
    </source>
</evidence>
<evidence type="ECO:0000313" key="12">
    <source>
        <dbReference type="Proteomes" id="UP000069272"/>
    </source>
</evidence>
<feature type="region of interest" description="Disordered" evidence="10">
    <location>
        <begin position="119"/>
        <end position="143"/>
    </location>
</feature>
<dbReference type="InterPro" id="IPR036236">
    <property type="entry name" value="Znf_C2H2_sf"/>
</dbReference>
<keyword evidence="5" id="KW-0862">Zinc</keyword>
<dbReference type="GO" id="GO:0010468">
    <property type="term" value="P:regulation of gene expression"/>
    <property type="evidence" value="ECO:0007669"/>
    <property type="project" value="TreeGrafter"/>
</dbReference>
<evidence type="ECO:0000256" key="2">
    <source>
        <dbReference type="ARBA" id="ARBA00022723"/>
    </source>
</evidence>
<dbReference type="VEuPathDB" id="VectorBase:AALB20_033898"/>
<evidence type="ECO:0000256" key="3">
    <source>
        <dbReference type="ARBA" id="ARBA00022737"/>
    </source>
</evidence>
<proteinExistence type="predicted"/>
<accession>A0A182FVH0</accession>
<dbReference type="SMART" id="SM00868">
    <property type="entry name" value="zf-AD"/>
    <property type="match status" value="1"/>
</dbReference>
<dbReference type="GO" id="GO:0003677">
    <property type="term" value="F:DNA binding"/>
    <property type="evidence" value="ECO:0007669"/>
    <property type="project" value="UniProtKB-KW"/>
</dbReference>
<evidence type="ECO:0000256" key="10">
    <source>
        <dbReference type="SAM" id="MobiDB-lite"/>
    </source>
</evidence>
<dbReference type="PROSITE" id="PS51915">
    <property type="entry name" value="ZAD"/>
    <property type="match status" value="1"/>
</dbReference>
<evidence type="ECO:0000256" key="5">
    <source>
        <dbReference type="ARBA" id="ARBA00022833"/>
    </source>
</evidence>
<protein>
    <submittedName>
        <fullName evidence="11">Uncharacterized protein</fullName>
    </submittedName>
</protein>
<keyword evidence="12" id="KW-1185">Reference proteome</keyword>
<comment type="subcellular location">
    <subcellularLocation>
        <location evidence="1">Nucleus</location>
    </subcellularLocation>
</comment>
<dbReference type="VEuPathDB" id="VectorBase:AALB010555"/>
<keyword evidence="8" id="KW-0804">Transcription</keyword>
<evidence type="ECO:0000313" key="11">
    <source>
        <dbReference type="EnsemblMetazoa" id="AALB010555-PA"/>
    </source>
</evidence>
<name>A0A182FVH0_ANOAL</name>
<reference evidence="11 12" key="1">
    <citation type="journal article" date="2017" name="G3 (Bethesda)">
        <title>The Physical Genome Mapping of Anopheles albimanus Corrected Scaffold Misassemblies and Identified Interarm Rearrangements in Genus Anopheles.</title>
        <authorList>
            <person name="Artemov G.N."/>
            <person name="Peery A.N."/>
            <person name="Jiang X."/>
            <person name="Tu Z."/>
            <person name="Stegniy V.N."/>
            <person name="Sharakhova M.V."/>
            <person name="Sharakhov I.V."/>
        </authorList>
    </citation>
    <scope>NUCLEOTIDE SEQUENCE [LARGE SCALE GENOMIC DNA]</scope>
    <source>
        <strain evidence="11 12">ALBI9_A</strain>
    </source>
</reference>
<dbReference type="PANTHER" id="PTHR16515">
    <property type="entry name" value="PR DOMAIN ZINC FINGER PROTEIN"/>
    <property type="match status" value="1"/>
</dbReference>
<dbReference type="Pfam" id="PF00096">
    <property type="entry name" value="zf-C2H2"/>
    <property type="match status" value="1"/>
</dbReference>
<dbReference type="InterPro" id="IPR013087">
    <property type="entry name" value="Znf_C2H2_type"/>
</dbReference>
<dbReference type="SUPFAM" id="SSF57716">
    <property type="entry name" value="Glucocorticoid receptor-like (DNA-binding domain)"/>
    <property type="match status" value="1"/>
</dbReference>
<evidence type="ECO:0000256" key="8">
    <source>
        <dbReference type="ARBA" id="ARBA00023163"/>
    </source>
</evidence>